<dbReference type="Gene3D" id="2.60.40.1120">
    <property type="entry name" value="Carboxypeptidase-like, regulatory domain"/>
    <property type="match status" value="1"/>
</dbReference>
<evidence type="ECO:0000259" key="5">
    <source>
        <dbReference type="Pfam" id="PF00593"/>
    </source>
</evidence>
<keyword evidence="3" id="KW-0998">Cell outer membrane</keyword>
<dbReference type="PANTHER" id="PTHR40980">
    <property type="entry name" value="PLUG DOMAIN-CONTAINING PROTEIN"/>
    <property type="match status" value="1"/>
</dbReference>
<dbReference type="InterPro" id="IPR036942">
    <property type="entry name" value="Beta-barrel_TonB_sf"/>
</dbReference>
<evidence type="ECO:0000313" key="7">
    <source>
        <dbReference type="EMBL" id="NGZ89246.1"/>
    </source>
</evidence>
<evidence type="ECO:0000259" key="6">
    <source>
        <dbReference type="Pfam" id="PF07715"/>
    </source>
</evidence>
<organism evidence="7 8">
    <name type="scientific">Psychroflexus maritimus</name>
    <dbReference type="NCBI Taxonomy" id="2714865"/>
    <lineage>
        <taxon>Bacteria</taxon>
        <taxon>Pseudomonadati</taxon>
        <taxon>Bacteroidota</taxon>
        <taxon>Flavobacteriia</taxon>
        <taxon>Flavobacteriales</taxon>
        <taxon>Flavobacteriaceae</taxon>
        <taxon>Psychroflexus</taxon>
    </lineage>
</organism>
<dbReference type="NCBIfam" id="TIGR01782">
    <property type="entry name" value="TonB-Xanth-Caul"/>
    <property type="match status" value="1"/>
</dbReference>
<feature type="domain" description="TonB-dependent receptor-like beta-barrel" evidence="5">
    <location>
        <begin position="439"/>
        <end position="914"/>
    </location>
</feature>
<accession>A0A967ABX2</accession>
<feature type="domain" description="TonB-dependent receptor plug" evidence="6">
    <location>
        <begin position="113"/>
        <end position="224"/>
    </location>
</feature>
<dbReference type="InterPro" id="IPR012910">
    <property type="entry name" value="Plug_dom"/>
</dbReference>
<keyword evidence="2 4" id="KW-0472">Membrane</keyword>
<dbReference type="AlphaFoldDB" id="A0A967ABX2"/>
<proteinExistence type="inferred from homology"/>
<dbReference type="InterPro" id="IPR008969">
    <property type="entry name" value="CarboxyPept-like_regulatory"/>
</dbReference>
<sequence>MNYAQSNTSKLEGVVIDSYGTVPGAEIKLEGTEIGTVTDLSGRFSIKNVPSGETTLSITFLGYQTYEKTLNLEAGVSMDLGEITLKEDYSELKEVVVKSTYRPSQARALSIQKKSAAIMNVLAADAIGKLPDRNAAEAVQRIQGVSIERDHGEGRYVSVRGAPLKWNSNLINGNRLPAAVGTSDGLGTGSDRSVPLDIFPSELIQYVQLSKAITPDMEGDAIGGSVNFITRTAPYERTLNVNLAGGYNNQAQDGSYNASVLYGDRFFNDKLGIIISGAAWERNWGTDNYEVGYNADLEDPNQQFSVSQLELRDYIGKRSTLGLNVGAEYNFNDDHKIFFRGISTSFEDDERSREFLFLFNEDAAQIRQRKAIWGTYLSGGEFGGEHQLTEKTSLSWKGATYRTKANLGSTPTPNPDEGAGLLLGIFRQQNVGFQGLSPDGYKYLEGDAPQGVAGDPFNNIQPNMANPLSPDQLFIENLLNFEQSSEEQDYIGQLDVEHEASDKLTFKFGGKFRSKTRSEASPLTIFVPGALVGVPDSPFPFLNNYETEAFPSNGGFLTELGENYNDQLVDQVTQDELLNLFRPESIDELNAIRIRQDENNPSSAASFFEGTENVFAGYAMLTYNINEKLSFIGGFRNEMTSIDYTGNKVILDEDENPSIVVAEGNRTTNAFLPMAHLKYSPEDNINIRAAYTRTFARPSFGSLNPGTTQNDAFQVISRGNPDLNPTFSDNFDLMGEYFFDNVGVLSGGVFYKRITDDIFNSTSQQNINGLLYTITEPRNLENGYLVGFEAGLSKRLDFLPGVLSGFGIDVNYTYTDSEVDVPVFNVNGAGTIEKSILKQPLPNQSQHLYNASLFYEKYGILARIAANYKGKNVVGFSEFGPEHNRWYDENLTIDFSAAYAFNNKVRVFLELNNLTNEPLRYFHGNVNRPEQVEYYSLRGQLGISYQLF</sequence>
<dbReference type="Pfam" id="PF00593">
    <property type="entry name" value="TonB_dep_Rec_b-barrel"/>
    <property type="match status" value="1"/>
</dbReference>
<dbReference type="InterPro" id="IPR000531">
    <property type="entry name" value="Beta-barrel_TonB"/>
</dbReference>
<protein>
    <submittedName>
        <fullName evidence="7">TonB-dependent receptor</fullName>
    </submittedName>
</protein>
<dbReference type="GO" id="GO:0009279">
    <property type="term" value="C:cell outer membrane"/>
    <property type="evidence" value="ECO:0007669"/>
    <property type="project" value="UniProtKB-SubCell"/>
</dbReference>
<dbReference type="Gene3D" id="2.40.170.20">
    <property type="entry name" value="TonB-dependent receptor, beta-barrel domain"/>
    <property type="match status" value="1"/>
</dbReference>
<keyword evidence="4" id="KW-0798">TonB box</keyword>
<name>A0A967ABX2_9FLAO</name>
<dbReference type="EMBL" id="JAANAS010000034">
    <property type="protein sequence ID" value="NGZ89246.1"/>
    <property type="molecule type" value="Genomic_DNA"/>
</dbReference>
<comment type="similarity">
    <text evidence="4">Belongs to the TonB-dependent receptor family.</text>
</comment>
<evidence type="ECO:0000256" key="2">
    <source>
        <dbReference type="ARBA" id="ARBA00023136"/>
    </source>
</evidence>
<dbReference type="Gene3D" id="2.170.130.10">
    <property type="entry name" value="TonB-dependent receptor, plug domain"/>
    <property type="match status" value="1"/>
</dbReference>
<keyword evidence="7" id="KW-0675">Receptor</keyword>
<evidence type="ECO:0000256" key="1">
    <source>
        <dbReference type="ARBA" id="ARBA00004442"/>
    </source>
</evidence>
<evidence type="ECO:0000313" key="8">
    <source>
        <dbReference type="Proteomes" id="UP000643701"/>
    </source>
</evidence>
<gene>
    <name evidence="7" type="ORF">G7034_03165</name>
</gene>
<dbReference type="RefSeq" id="WP_166399514.1">
    <property type="nucleotide sequence ID" value="NZ_JAANAS010000034.1"/>
</dbReference>
<reference evidence="7" key="1">
    <citation type="submission" date="2020-03" db="EMBL/GenBank/DDBJ databases">
        <title>Psychroflexus Maritimus sp. nov., isolate from marine sediment.</title>
        <authorList>
            <person name="Zhong Y.-L."/>
        </authorList>
    </citation>
    <scope>NUCLEOTIDE SEQUENCE</scope>
    <source>
        <strain evidence="7">C1</strain>
    </source>
</reference>
<dbReference type="InterPro" id="IPR037066">
    <property type="entry name" value="Plug_dom_sf"/>
</dbReference>
<comment type="caution">
    <text evidence="7">The sequence shown here is derived from an EMBL/GenBank/DDBJ whole genome shotgun (WGS) entry which is preliminary data.</text>
</comment>
<evidence type="ECO:0000256" key="4">
    <source>
        <dbReference type="RuleBase" id="RU003357"/>
    </source>
</evidence>
<dbReference type="SUPFAM" id="SSF49464">
    <property type="entry name" value="Carboxypeptidase regulatory domain-like"/>
    <property type="match status" value="1"/>
</dbReference>
<dbReference type="Proteomes" id="UP000643701">
    <property type="component" value="Unassembled WGS sequence"/>
</dbReference>
<comment type="subcellular location">
    <subcellularLocation>
        <location evidence="1 4">Cell outer membrane</location>
    </subcellularLocation>
</comment>
<dbReference type="Pfam" id="PF13715">
    <property type="entry name" value="CarbopepD_reg_2"/>
    <property type="match status" value="1"/>
</dbReference>
<dbReference type="PANTHER" id="PTHR40980:SF4">
    <property type="entry name" value="TONB-DEPENDENT RECEPTOR-LIKE BETA-BARREL DOMAIN-CONTAINING PROTEIN"/>
    <property type="match status" value="1"/>
</dbReference>
<keyword evidence="8" id="KW-1185">Reference proteome</keyword>
<dbReference type="SUPFAM" id="SSF56935">
    <property type="entry name" value="Porins"/>
    <property type="match status" value="1"/>
</dbReference>
<dbReference type="Pfam" id="PF07715">
    <property type="entry name" value="Plug"/>
    <property type="match status" value="1"/>
</dbReference>
<evidence type="ECO:0000256" key="3">
    <source>
        <dbReference type="ARBA" id="ARBA00023237"/>
    </source>
</evidence>
<dbReference type="InterPro" id="IPR010104">
    <property type="entry name" value="TonB_rcpt_bac"/>
</dbReference>